<evidence type="ECO:0000313" key="2">
    <source>
        <dbReference type="EnsemblMetazoa" id="AAEL019625-PC"/>
    </source>
</evidence>
<organism evidence="2 3">
    <name type="scientific">Aedes aegypti</name>
    <name type="common">Yellowfever mosquito</name>
    <name type="synonym">Culex aegypti</name>
    <dbReference type="NCBI Taxonomy" id="7159"/>
    <lineage>
        <taxon>Eukaryota</taxon>
        <taxon>Metazoa</taxon>
        <taxon>Ecdysozoa</taxon>
        <taxon>Arthropoda</taxon>
        <taxon>Hexapoda</taxon>
        <taxon>Insecta</taxon>
        <taxon>Pterygota</taxon>
        <taxon>Neoptera</taxon>
        <taxon>Endopterygota</taxon>
        <taxon>Diptera</taxon>
        <taxon>Nematocera</taxon>
        <taxon>Culicoidea</taxon>
        <taxon>Culicidae</taxon>
        <taxon>Culicinae</taxon>
        <taxon>Aedini</taxon>
        <taxon>Aedes</taxon>
        <taxon>Stegomyia</taxon>
    </lineage>
</organism>
<dbReference type="PANTHER" id="PTHR12505">
    <property type="entry name" value="PHD FINGER TRANSCRIPTION FACTOR"/>
    <property type="match status" value="1"/>
</dbReference>
<evidence type="ECO:0000256" key="1">
    <source>
        <dbReference type="SAM" id="MobiDB-lite"/>
    </source>
</evidence>
<keyword evidence="3" id="KW-1185">Reference proteome</keyword>
<dbReference type="InterPro" id="IPR052429">
    <property type="entry name" value="BAH_domain_protein"/>
</dbReference>
<accession>A0A6R5I375</accession>
<evidence type="ECO:0000313" key="3">
    <source>
        <dbReference type="Proteomes" id="UP000008820"/>
    </source>
</evidence>
<feature type="region of interest" description="Disordered" evidence="1">
    <location>
        <begin position="1"/>
        <end position="22"/>
    </location>
</feature>
<sequence>MLGPTANGRLMGPGTIGSSGSAHHRNLWPSAAAAAIAASSTSGSSRSFEFQTSNGEVTESLFAAGGYNTPPASSPFLSCSPLELVAKNFHSTGAAVTFSQANSSIFVQSQTDFINGTTSVAKKTETCIGRWEHGTLEPLQIQIKREPCQVSEVTTSNNFEASSSSTTTALTAVVKLEAPSPKAVPANIGTAMDHIGITSTQNNAAATIPVGIAVARQRLQDSTGGVGGPLSSQLHQAKELNRFGIAATGSTADLGCTTPSLSQNMFFTGTNSTMIPLSSEAVTMGVTNAAAAAAAAAVQNAVRTPPALWQYPAPVPMESMLPMPPMPPVGFQLVRDPTTGQILFLPTTTTIEPFPQTVVWPSYPQSTAAIQPPHLLLPQIPQQQLQPPPLAPLQMLSSDYLATASSTTLHQQQHTQTHHSTRYVALTSDGNKRTSSNKSTASNMSMPCQPTIPMPIPSHTFIKIEDCSGSAASSCNNSTQIFHEQEKTIQTSTIGTSPDIAPQLLFQQGNLIQITPSTKTTATLLEPPAIMPAIETAVPNPITPPPIHSICFDSSESPSARTPSSHMSNSSA</sequence>
<reference evidence="2 3" key="1">
    <citation type="submission" date="2017-06" db="EMBL/GenBank/DDBJ databases">
        <title>Aedes aegypti genome working group (AGWG) sequencing and assembly.</title>
        <authorList>
            <consortium name="Aedes aegypti Genome Working Group (AGWG)"/>
            <person name="Matthews B.J."/>
        </authorList>
    </citation>
    <scope>NUCLEOTIDE SEQUENCE [LARGE SCALE GENOMIC DNA]</scope>
    <source>
        <strain evidence="2 3">LVP_AGWG</strain>
    </source>
</reference>
<feature type="compositionally biased region" description="Low complexity" evidence="1">
    <location>
        <begin position="554"/>
        <end position="565"/>
    </location>
</feature>
<name>A0A6R5I375_AEDAE</name>
<proteinExistence type="predicted"/>
<dbReference type="EnsemblMetazoa" id="AAEL019625-RC">
    <property type="protein sequence ID" value="AAEL019625-PC"/>
    <property type="gene ID" value="AAEL019625"/>
</dbReference>
<dbReference type="PANTHER" id="PTHR12505:SF24">
    <property type="entry name" value="PROTEIN WINGED EYE"/>
    <property type="match status" value="1"/>
</dbReference>
<feature type="region of interest" description="Disordered" evidence="1">
    <location>
        <begin position="552"/>
        <end position="572"/>
    </location>
</feature>
<reference evidence="2" key="2">
    <citation type="submission" date="2020-08" db="UniProtKB">
        <authorList>
            <consortium name="EnsemblMetazoa"/>
        </authorList>
    </citation>
    <scope>IDENTIFICATION</scope>
    <source>
        <strain evidence="2">LVP_AGWG</strain>
    </source>
</reference>
<dbReference type="AlphaFoldDB" id="A0A6R5I375"/>
<feature type="compositionally biased region" description="Polar residues" evidence="1">
    <location>
        <begin position="433"/>
        <end position="448"/>
    </location>
</feature>
<protein>
    <submittedName>
        <fullName evidence="2">Uncharacterized protein</fullName>
    </submittedName>
</protein>
<gene>
    <name evidence="2" type="primary">110677849</name>
</gene>
<feature type="region of interest" description="Disordered" evidence="1">
    <location>
        <begin position="428"/>
        <end position="449"/>
    </location>
</feature>
<dbReference type="Proteomes" id="UP000008820">
    <property type="component" value="Chromosome 3"/>
</dbReference>